<keyword evidence="1" id="KW-0812">Transmembrane</keyword>
<dbReference type="PANTHER" id="PTHR30015:SF6">
    <property type="entry name" value="SLL1429 PROTEIN"/>
    <property type="match status" value="1"/>
</dbReference>
<dbReference type="Pfam" id="PF04471">
    <property type="entry name" value="Mrr_cat"/>
    <property type="match status" value="1"/>
</dbReference>
<feature type="transmembrane region" description="Helical" evidence="1">
    <location>
        <begin position="7"/>
        <end position="30"/>
    </location>
</feature>
<dbReference type="SUPFAM" id="SSF52980">
    <property type="entry name" value="Restriction endonuclease-like"/>
    <property type="match status" value="1"/>
</dbReference>
<comment type="caution">
    <text evidence="3">The sequence shown here is derived from an EMBL/GenBank/DDBJ whole genome shotgun (WGS) entry which is preliminary data.</text>
</comment>
<dbReference type="Gene3D" id="3.40.1350.10">
    <property type="match status" value="1"/>
</dbReference>
<keyword evidence="1" id="KW-0472">Membrane</keyword>
<name>A0ABU0FMJ6_9HYPH</name>
<dbReference type="PANTHER" id="PTHR30015">
    <property type="entry name" value="MRR RESTRICTION SYSTEM PROTEIN"/>
    <property type="match status" value="1"/>
</dbReference>
<keyword evidence="4" id="KW-1185">Reference proteome</keyword>
<reference evidence="3 4" key="1">
    <citation type="submission" date="2023-07" db="EMBL/GenBank/DDBJ databases">
        <title>Genomic Encyclopedia of Type Strains, Phase IV (KMG-IV): sequencing the most valuable type-strain genomes for metagenomic binning, comparative biology and taxonomic classification.</title>
        <authorList>
            <person name="Goeker M."/>
        </authorList>
    </citation>
    <scope>NUCLEOTIDE SEQUENCE [LARGE SCALE GENOMIC DNA]</scope>
    <source>
        <strain evidence="3 4">DSM 5896</strain>
    </source>
</reference>
<dbReference type="EMBL" id="JAUSVK010000001">
    <property type="protein sequence ID" value="MDQ0395828.1"/>
    <property type="molecule type" value="Genomic_DNA"/>
</dbReference>
<evidence type="ECO:0000313" key="4">
    <source>
        <dbReference type="Proteomes" id="UP001237448"/>
    </source>
</evidence>
<dbReference type="RefSeq" id="WP_307435101.1">
    <property type="nucleotide sequence ID" value="NZ_JAUSVK010000001.1"/>
</dbReference>
<organism evidence="3 4">
    <name type="scientific">Labrys monachus</name>
    <dbReference type="NCBI Taxonomy" id="217067"/>
    <lineage>
        <taxon>Bacteria</taxon>
        <taxon>Pseudomonadati</taxon>
        <taxon>Pseudomonadota</taxon>
        <taxon>Alphaproteobacteria</taxon>
        <taxon>Hyphomicrobiales</taxon>
        <taxon>Xanthobacteraceae</taxon>
        <taxon>Labrys</taxon>
    </lineage>
</organism>
<dbReference type="InterPro" id="IPR011856">
    <property type="entry name" value="tRNA_endonuc-like_dom_sf"/>
</dbReference>
<evidence type="ECO:0000313" key="3">
    <source>
        <dbReference type="EMBL" id="MDQ0395828.1"/>
    </source>
</evidence>
<feature type="domain" description="Restriction endonuclease type IV Mrr" evidence="2">
    <location>
        <begin position="148"/>
        <end position="256"/>
    </location>
</feature>
<evidence type="ECO:0000259" key="2">
    <source>
        <dbReference type="Pfam" id="PF04471"/>
    </source>
</evidence>
<gene>
    <name evidence="3" type="ORF">J3R73_005620</name>
</gene>
<proteinExistence type="predicted"/>
<protein>
    <recommendedName>
        <fullName evidence="2">Restriction endonuclease type IV Mrr domain-containing protein</fullName>
    </recommendedName>
</protein>
<dbReference type="InterPro" id="IPR011335">
    <property type="entry name" value="Restrct_endonuc-II-like"/>
</dbReference>
<feature type="transmembrane region" description="Helical" evidence="1">
    <location>
        <begin position="42"/>
        <end position="63"/>
    </location>
</feature>
<dbReference type="Proteomes" id="UP001237448">
    <property type="component" value="Unassembled WGS sequence"/>
</dbReference>
<sequence length="265" mass="29123">MFRAFGLFRAASWTGLTKFAILFVVAMNLAGLHHLTALSASLSLAGLLLGALLYRLGVLPFGARRRHWLRLLRAHRPALVKRCRQLVRTNAYGAEEFGKWHEELGRFRAATGLDLDERSCERFDAFATRVVKGWIAAEDGVAMPEAIEDISPQDYEHLCADLLRQAGWDAEVTGMSGDQGIDILARRDDVSIAIQCKLYFGNPVGNKAVQEAHAAAGYSDADHAAVVSNRDFTAAAEQLARKLGVLLLHHSELPELHATLARQQG</sequence>
<accession>A0ABU0FMJ6</accession>
<dbReference type="InterPro" id="IPR007560">
    <property type="entry name" value="Restrct_endonuc_IV_Mrr"/>
</dbReference>
<keyword evidence="1" id="KW-1133">Transmembrane helix</keyword>
<dbReference type="InterPro" id="IPR052906">
    <property type="entry name" value="Type_IV_Methyl-Rstrct_Enzyme"/>
</dbReference>
<evidence type="ECO:0000256" key="1">
    <source>
        <dbReference type="SAM" id="Phobius"/>
    </source>
</evidence>